<dbReference type="PANTHER" id="PTHR35040">
    <property type="match status" value="1"/>
</dbReference>
<dbReference type="Proteomes" id="UP000799779">
    <property type="component" value="Unassembled WGS sequence"/>
</dbReference>
<dbReference type="Pfam" id="PF12138">
    <property type="entry name" value="Spherulin4"/>
    <property type="match status" value="1"/>
</dbReference>
<evidence type="ECO:0000313" key="1">
    <source>
        <dbReference type="EMBL" id="KAF1999705.1"/>
    </source>
</evidence>
<sequence>MARSTVLMPLYIWPVSDVTWQPLYKAIKDHPQVDFVVVVNPNSGPGSSTLPGHDYEREVPKLNAFPNVLTVGYVLIDYCKRPLHDVCDDIDRYAAWAQQASSLGVGGIFLDETPNHYSAGRALYLTALSGFIKDKEGLLGGRLVIHNPGTPPDAGLGSTGADVIVTCEEPYERYRGTEVQKRLQDYPYGRVRSAYMISAVPRAEMAVTVRELSNRGLFVFATDLVDNFYESFGDSWDDFVASFESV</sequence>
<dbReference type="EMBL" id="ML977593">
    <property type="protein sequence ID" value="KAF1999705.1"/>
    <property type="molecule type" value="Genomic_DNA"/>
</dbReference>
<keyword evidence="2" id="KW-1185">Reference proteome</keyword>
<dbReference type="AlphaFoldDB" id="A0A6A5WKT0"/>
<gene>
    <name evidence="1" type="ORF">P154DRAFT_467035</name>
</gene>
<name>A0A6A5WKT0_9PLEO</name>
<accession>A0A6A5WKT0</accession>
<organism evidence="1 2">
    <name type="scientific">Amniculicola lignicola CBS 123094</name>
    <dbReference type="NCBI Taxonomy" id="1392246"/>
    <lineage>
        <taxon>Eukaryota</taxon>
        <taxon>Fungi</taxon>
        <taxon>Dikarya</taxon>
        <taxon>Ascomycota</taxon>
        <taxon>Pezizomycotina</taxon>
        <taxon>Dothideomycetes</taxon>
        <taxon>Pleosporomycetidae</taxon>
        <taxon>Pleosporales</taxon>
        <taxon>Amniculicolaceae</taxon>
        <taxon>Amniculicola</taxon>
    </lineage>
</organism>
<protein>
    <recommendedName>
        <fullName evidence="3">Cell surface protein</fullName>
    </recommendedName>
</protein>
<evidence type="ECO:0008006" key="3">
    <source>
        <dbReference type="Google" id="ProtNLM"/>
    </source>
</evidence>
<dbReference type="InterPro" id="IPR021986">
    <property type="entry name" value="Spherulin4"/>
</dbReference>
<reference evidence="1" key="1">
    <citation type="journal article" date="2020" name="Stud. Mycol.">
        <title>101 Dothideomycetes genomes: a test case for predicting lifestyles and emergence of pathogens.</title>
        <authorList>
            <person name="Haridas S."/>
            <person name="Albert R."/>
            <person name="Binder M."/>
            <person name="Bloem J."/>
            <person name="Labutti K."/>
            <person name="Salamov A."/>
            <person name="Andreopoulos B."/>
            <person name="Baker S."/>
            <person name="Barry K."/>
            <person name="Bills G."/>
            <person name="Bluhm B."/>
            <person name="Cannon C."/>
            <person name="Castanera R."/>
            <person name="Culley D."/>
            <person name="Daum C."/>
            <person name="Ezra D."/>
            <person name="Gonzalez J."/>
            <person name="Henrissat B."/>
            <person name="Kuo A."/>
            <person name="Liang C."/>
            <person name="Lipzen A."/>
            <person name="Lutzoni F."/>
            <person name="Magnuson J."/>
            <person name="Mondo S."/>
            <person name="Nolan M."/>
            <person name="Ohm R."/>
            <person name="Pangilinan J."/>
            <person name="Park H.-J."/>
            <person name="Ramirez L."/>
            <person name="Alfaro M."/>
            <person name="Sun H."/>
            <person name="Tritt A."/>
            <person name="Yoshinaga Y."/>
            <person name="Zwiers L.-H."/>
            <person name="Turgeon B."/>
            <person name="Goodwin S."/>
            <person name="Spatafora J."/>
            <person name="Crous P."/>
            <person name="Grigoriev I."/>
        </authorList>
    </citation>
    <scope>NUCLEOTIDE SEQUENCE</scope>
    <source>
        <strain evidence="1">CBS 123094</strain>
    </source>
</reference>
<dbReference type="PANTHER" id="PTHR35040:SF8">
    <property type="entry name" value="SURFACE PROTEIN, PUTATIVE (AFU_ORTHOLOGUE AFUA_4G14085)-RELATED"/>
    <property type="match status" value="1"/>
</dbReference>
<evidence type="ECO:0000313" key="2">
    <source>
        <dbReference type="Proteomes" id="UP000799779"/>
    </source>
</evidence>
<proteinExistence type="predicted"/>
<dbReference type="OrthoDB" id="5342184at2759"/>